<dbReference type="GO" id="GO:0005794">
    <property type="term" value="C:Golgi apparatus"/>
    <property type="evidence" value="ECO:0007669"/>
    <property type="project" value="UniProtKB-SubCell"/>
</dbReference>
<dbReference type="Proteomes" id="UP000198341">
    <property type="component" value="Chromosome 9"/>
</dbReference>
<comment type="subcellular location">
    <subcellularLocation>
        <location evidence="1">Golgi apparatus</location>
    </subcellularLocation>
</comment>
<keyword evidence="3" id="KW-0175">Coiled coil</keyword>
<feature type="compositionally biased region" description="Acidic residues" evidence="4">
    <location>
        <begin position="466"/>
        <end position="475"/>
    </location>
</feature>
<proteinExistence type="predicted"/>
<evidence type="ECO:0000256" key="4">
    <source>
        <dbReference type="SAM" id="MobiDB-lite"/>
    </source>
</evidence>
<feature type="compositionally biased region" description="Basic and acidic residues" evidence="4">
    <location>
        <begin position="639"/>
        <end position="723"/>
    </location>
</feature>
<dbReference type="InterPro" id="IPR036020">
    <property type="entry name" value="WW_dom_sf"/>
</dbReference>
<dbReference type="GO" id="GO:0006888">
    <property type="term" value="P:endoplasmic reticulum to Golgi vesicle-mediated transport"/>
    <property type="evidence" value="ECO:0007669"/>
    <property type="project" value="TreeGrafter"/>
</dbReference>
<dbReference type="GeneID" id="19013873"/>
<feature type="compositionally biased region" description="Acidic residues" evidence="4">
    <location>
        <begin position="94"/>
        <end position="107"/>
    </location>
</feature>
<feature type="region of interest" description="Disordered" evidence="4">
    <location>
        <begin position="565"/>
        <end position="822"/>
    </location>
</feature>
<evidence type="ECO:0000256" key="1">
    <source>
        <dbReference type="ARBA" id="ARBA00004555"/>
    </source>
</evidence>
<feature type="domain" description="WW" evidence="6">
    <location>
        <begin position="780"/>
        <end position="806"/>
    </location>
</feature>
<dbReference type="PANTHER" id="PTHR18921">
    <property type="entry name" value="MYOSIN HEAVY CHAIN - RELATED"/>
    <property type="match status" value="1"/>
</dbReference>
<dbReference type="SMART" id="SM00456">
    <property type="entry name" value="WW"/>
    <property type="match status" value="1"/>
</dbReference>
<dbReference type="GO" id="GO:0007030">
    <property type="term" value="P:Golgi organization"/>
    <property type="evidence" value="ECO:0007669"/>
    <property type="project" value="TreeGrafter"/>
</dbReference>
<name>K8FID9_9CHLO</name>
<feature type="region of interest" description="Disordered" evidence="4">
    <location>
        <begin position="94"/>
        <end position="128"/>
    </location>
</feature>
<gene>
    <name evidence="7" type="ORF">Bathy09g03660</name>
</gene>
<dbReference type="EMBL" id="FO082270">
    <property type="protein sequence ID" value="CCO66679.1"/>
    <property type="molecule type" value="Genomic_DNA"/>
</dbReference>
<feature type="compositionally biased region" description="Basic and acidic residues" evidence="4">
    <location>
        <begin position="730"/>
        <end position="760"/>
    </location>
</feature>
<dbReference type="SUPFAM" id="SSF51045">
    <property type="entry name" value="WW domain"/>
    <property type="match status" value="1"/>
</dbReference>
<feature type="compositionally biased region" description="Basic and acidic residues" evidence="4">
    <location>
        <begin position="809"/>
        <end position="822"/>
    </location>
</feature>
<dbReference type="PANTHER" id="PTHR18921:SF2">
    <property type="entry name" value="THYROID RECEPTOR-INTERACTING PROTEIN 11"/>
    <property type="match status" value="1"/>
</dbReference>
<evidence type="ECO:0000256" key="5">
    <source>
        <dbReference type="SAM" id="Phobius"/>
    </source>
</evidence>
<dbReference type="KEGG" id="bpg:Bathy09g03660"/>
<evidence type="ECO:0000259" key="6">
    <source>
        <dbReference type="PROSITE" id="PS50020"/>
    </source>
</evidence>
<dbReference type="Gene3D" id="2.20.70.10">
    <property type="match status" value="1"/>
</dbReference>
<dbReference type="InterPro" id="IPR001202">
    <property type="entry name" value="WW_dom"/>
</dbReference>
<accession>K8FID9</accession>
<dbReference type="RefSeq" id="XP_007511119.1">
    <property type="nucleotide sequence ID" value="XM_007511057.1"/>
</dbReference>
<feature type="region of interest" description="Disordered" evidence="4">
    <location>
        <begin position="456"/>
        <end position="479"/>
    </location>
</feature>
<feature type="compositionally biased region" description="Polar residues" evidence="4">
    <location>
        <begin position="783"/>
        <end position="798"/>
    </location>
</feature>
<dbReference type="CDD" id="cd00201">
    <property type="entry name" value="WW"/>
    <property type="match status" value="1"/>
</dbReference>
<dbReference type="STRING" id="41875.K8FID9"/>
<evidence type="ECO:0000256" key="3">
    <source>
        <dbReference type="ARBA" id="ARBA00023054"/>
    </source>
</evidence>
<dbReference type="GO" id="GO:0031267">
    <property type="term" value="F:small GTPase binding"/>
    <property type="evidence" value="ECO:0007669"/>
    <property type="project" value="TreeGrafter"/>
</dbReference>
<dbReference type="OrthoDB" id="187617at2759"/>
<feature type="compositionally biased region" description="Low complexity" evidence="4">
    <location>
        <begin position="627"/>
        <end position="638"/>
    </location>
</feature>
<keyword evidence="5" id="KW-0812">Transmembrane</keyword>
<evidence type="ECO:0000256" key="2">
    <source>
        <dbReference type="ARBA" id="ARBA00023034"/>
    </source>
</evidence>
<dbReference type="PROSITE" id="PS50020">
    <property type="entry name" value="WW_DOMAIN_2"/>
    <property type="match status" value="1"/>
</dbReference>
<sequence>MDFSARNADDFVLPIVVRRKRQKRRKMKSFFNDKSLFSSAFSGVFLLVFVLLLSLRCVREIECVDENDDDGVTRKMNADSDEAFRRKKNRNDRYEEEAEYAEEEEEEEKTRRSRSKKKTNKNEFAQLAGERGEGPELVALGPNAEKVQLSQFETRMMAGKDGKMFVSVLPEDRSMQCQERIDEWYPTFRKVARAMDAAYKVLEVNMPGRTAQAIGEVFGKMKKQEARRFACGVVGLYGKSGGLNILKGNYSDPVSYMELLSSARDGVTDLRTAGEKAPRFGSGSIGSSSSSFDDDGDNKHAACDWLARPRREGDAKMRVAVFEPVDEDVFNFIATVIGEKNAALFSRQSLFGCEVTVGQPVRESYGITLVADIDESDDEFNVDAEIKVMPIFANKNAGFNPRLGKEDFIDFLDKVILANATSAFREMVDTSIDHNCANDIWELMNNLNDQFYEEVARKKQQRQTQEDGEGEEGEDEHFTPEIAWDTIREPMLKALDAHGKNDKNLQPTQWMCGLAGSIAAFAEAKSELASANSFMGELMTLRKESIHLRTRNAVLERELAEMETRLPAGGANSGAMGLPKAKKRGFGAAPKETNTPPPTPTPSFDEEERLQRQQQKIQQQQEEEAEAATAAAAAAAAATREEEERQRQEREAVEAQRRREEEEERQRQEREAVEAQRRREEEEEERQRQEREAVEAQRRREEEEEERQRQEREAIEAQRRREDREEEEEKERQRKEQEAAEAQRRQHEEAEALRTQREAEAAANIPPPPVEDEDPNLTFWSAHENQGKTYYYNSQTRESTYEKPVGFSEPEKVKNESPHVEL</sequence>
<keyword evidence="5" id="KW-1133">Transmembrane helix</keyword>
<keyword evidence="8" id="KW-1185">Reference proteome</keyword>
<dbReference type="AlphaFoldDB" id="K8FID9"/>
<protein>
    <submittedName>
        <fullName evidence="7">Calnexin (ISS)</fullName>
    </submittedName>
</protein>
<keyword evidence="2" id="KW-0333">Golgi apparatus</keyword>
<organism evidence="7 8">
    <name type="scientific">Bathycoccus prasinos</name>
    <dbReference type="NCBI Taxonomy" id="41875"/>
    <lineage>
        <taxon>Eukaryota</taxon>
        <taxon>Viridiplantae</taxon>
        <taxon>Chlorophyta</taxon>
        <taxon>Mamiellophyceae</taxon>
        <taxon>Mamiellales</taxon>
        <taxon>Bathycoccaceae</taxon>
        <taxon>Bathycoccus</taxon>
    </lineage>
</organism>
<keyword evidence="5" id="KW-0472">Membrane</keyword>
<feature type="transmembrane region" description="Helical" evidence="5">
    <location>
        <begin position="35"/>
        <end position="55"/>
    </location>
</feature>
<evidence type="ECO:0000313" key="7">
    <source>
        <dbReference type="EMBL" id="CCO66679.1"/>
    </source>
</evidence>
<evidence type="ECO:0000313" key="8">
    <source>
        <dbReference type="Proteomes" id="UP000198341"/>
    </source>
</evidence>
<dbReference type="PROSITE" id="PS01159">
    <property type="entry name" value="WW_DOMAIN_1"/>
    <property type="match status" value="1"/>
</dbReference>
<reference evidence="7 8" key="1">
    <citation type="submission" date="2011-10" db="EMBL/GenBank/DDBJ databases">
        <authorList>
            <person name="Genoscope - CEA"/>
        </authorList>
    </citation>
    <scope>NUCLEOTIDE SEQUENCE [LARGE SCALE GENOMIC DNA]</scope>
    <source>
        <strain evidence="7 8">RCC 1105</strain>
    </source>
</reference>